<evidence type="ECO:0000256" key="2">
    <source>
        <dbReference type="ARBA" id="ARBA00002790"/>
    </source>
</evidence>
<evidence type="ECO:0000256" key="7">
    <source>
        <dbReference type="ARBA" id="ARBA00022857"/>
    </source>
</evidence>
<evidence type="ECO:0000313" key="16">
    <source>
        <dbReference type="EMBL" id="HIV00240.1"/>
    </source>
</evidence>
<dbReference type="GO" id="GO:0017150">
    <property type="term" value="F:tRNA dihydrouridine synthase activity"/>
    <property type="evidence" value="ECO:0007669"/>
    <property type="project" value="InterPro"/>
</dbReference>
<dbReference type="EMBL" id="DVOH01000026">
    <property type="protein sequence ID" value="HIV00240.1"/>
    <property type="molecule type" value="Genomic_DNA"/>
</dbReference>
<evidence type="ECO:0000256" key="14">
    <source>
        <dbReference type="PIRSR" id="PIRSR006621-2"/>
    </source>
</evidence>
<dbReference type="AlphaFoldDB" id="A0A9D1NC19"/>
<comment type="cofactor">
    <cofactor evidence="1 12 14">
        <name>FMN</name>
        <dbReference type="ChEBI" id="CHEBI:58210"/>
    </cofactor>
</comment>
<dbReference type="InterPro" id="IPR018517">
    <property type="entry name" value="tRNA_hU_synthase_CS"/>
</dbReference>
<sequence>MIVLGKHRLPNGLIFPAVAGYSDAGARRLALRYGADLCFTEMVSAKGLVYGNENTASLLYTDASETIKGVQLFGRDPDFIARAIAHPALKKFDVIDLNFGCPVPKIVKNGEGSALMLEPETVFRIVSAAVAAAEGRPVTAKLRAGFYVGEHTAPDVAEAVEKAGGAMVTVHGRTREEFYHGKADRGVIAAVKRRVSIPVVANGDVVDRESYRAMLAETGADGVAIARGALGRPYVFAAVRGADYDFSVKDAVAEHLAVLMRYLPERVAVNNMKKQIAFYVKGQKGGKLCRENAFRATTAQDILDCFSAISS</sequence>
<reference evidence="16" key="2">
    <citation type="journal article" date="2021" name="PeerJ">
        <title>Extensive microbial diversity within the chicken gut microbiome revealed by metagenomics and culture.</title>
        <authorList>
            <person name="Gilroy R."/>
            <person name="Ravi A."/>
            <person name="Getino M."/>
            <person name="Pursley I."/>
            <person name="Horton D.L."/>
            <person name="Alikhan N.F."/>
            <person name="Baker D."/>
            <person name="Gharbi K."/>
            <person name="Hall N."/>
            <person name="Watson M."/>
            <person name="Adriaenssens E.M."/>
            <person name="Foster-Nyarko E."/>
            <person name="Jarju S."/>
            <person name="Secka A."/>
            <person name="Antonio M."/>
            <person name="Oren A."/>
            <person name="Chaudhuri R.R."/>
            <person name="La Ragione R."/>
            <person name="Hildebrand F."/>
            <person name="Pallen M.J."/>
        </authorList>
    </citation>
    <scope>NUCLEOTIDE SEQUENCE</scope>
    <source>
        <strain evidence="16">23406</strain>
    </source>
</reference>
<comment type="caution">
    <text evidence="16">The sequence shown here is derived from an EMBL/GenBank/DDBJ whole genome shotgun (WGS) entry which is preliminary data.</text>
</comment>
<feature type="binding site" evidence="14">
    <location>
        <position position="171"/>
    </location>
    <ligand>
        <name>FMN</name>
        <dbReference type="ChEBI" id="CHEBI:58210"/>
    </ligand>
</feature>
<name>A0A9D1NC19_9FIRM</name>
<comment type="similarity">
    <text evidence="12">Belongs to the dus family.</text>
</comment>
<dbReference type="InterPro" id="IPR024036">
    <property type="entry name" value="tRNA-dHydroUridine_Synthase_C"/>
</dbReference>
<feature type="binding site" evidence="14">
    <location>
        <position position="141"/>
    </location>
    <ligand>
        <name>FMN</name>
        <dbReference type="ChEBI" id="CHEBI:58210"/>
    </ligand>
</feature>
<comment type="catalytic activity">
    <reaction evidence="10">
        <text>a 5,6-dihydrouridine in tRNA + NADP(+) = a uridine in tRNA + NADPH + H(+)</text>
        <dbReference type="Rhea" id="RHEA:23624"/>
        <dbReference type="Rhea" id="RHEA-COMP:13339"/>
        <dbReference type="Rhea" id="RHEA-COMP:13887"/>
        <dbReference type="ChEBI" id="CHEBI:15378"/>
        <dbReference type="ChEBI" id="CHEBI:57783"/>
        <dbReference type="ChEBI" id="CHEBI:58349"/>
        <dbReference type="ChEBI" id="CHEBI:65315"/>
        <dbReference type="ChEBI" id="CHEBI:74443"/>
    </reaction>
</comment>
<dbReference type="InterPro" id="IPR035587">
    <property type="entry name" value="DUS-like_FMN-bd"/>
</dbReference>
<keyword evidence="14" id="KW-0547">Nucleotide-binding</keyword>
<evidence type="ECO:0000256" key="9">
    <source>
        <dbReference type="ARBA" id="ARBA00023002"/>
    </source>
</evidence>
<dbReference type="Pfam" id="PF01207">
    <property type="entry name" value="Dus"/>
    <property type="match status" value="1"/>
</dbReference>
<keyword evidence="6 12" id="KW-0819">tRNA processing</keyword>
<dbReference type="PANTHER" id="PTHR45846:SF1">
    <property type="entry name" value="TRNA-DIHYDROURIDINE(47) SYNTHASE [NAD(P)(+)]-LIKE"/>
    <property type="match status" value="1"/>
</dbReference>
<gene>
    <name evidence="16" type="ORF">IAB14_03885</name>
</gene>
<dbReference type="InterPro" id="IPR013785">
    <property type="entry name" value="Aldolase_TIM"/>
</dbReference>
<evidence type="ECO:0000256" key="5">
    <source>
        <dbReference type="ARBA" id="ARBA00022643"/>
    </source>
</evidence>
<organism evidence="16 17">
    <name type="scientific">Candidatus Stercoripulliclostridium merdipullorum</name>
    <dbReference type="NCBI Taxonomy" id="2840952"/>
    <lineage>
        <taxon>Bacteria</taxon>
        <taxon>Bacillati</taxon>
        <taxon>Bacillota</taxon>
        <taxon>Clostridia</taxon>
        <taxon>Eubacteriales</taxon>
        <taxon>Candidatus Stercoripulliclostridium</taxon>
    </lineage>
</organism>
<dbReference type="PIRSF" id="PIRSF006621">
    <property type="entry name" value="Dus"/>
    <property type="match status" value="1"/>
</dbReference>
<dbReference type="GO" id="GO:0050660">
    <property type="term" value="F:flavin adenine dinucleotide binding"/>
    <property type="evidence" value="ECO:0007669"/>
    <property type="project" value="InterPro"/>
</dbReference>
<comment type="function">
    <text evidence="2 12">Catalyzes the synthesis of 5,6-dihydrouridine (D), a modified base found in the D-loop of most tRNAs, via the reduction of the C5-C6 double bond in target uridines.</text>
</comment>
<dbReference type="SUPFAM" id="SSF51395">
    <property type="entry name" value="FMN-linked oxidoreductases"/>
    <property type="match status" value="1"/>
</dbReference>
<evidence type="ECO:0000256" key="8">
    <source>
        <dbReference type="ARBA" id="ARBA00022884"/>
    </source>
</evidence>
<comment type="catalytic activity">
    <reaction evidence="11">
        <text>a 5,6-dihydrouridine in tRNA + NAD(+) = a uridine in tRNA + NADH + H(+)</text>
        <dbReference type="Rhea" id="RHEA:54452"/>
        <dbReference type="Rhea" id="RHEA-COMP:13339"/>
        <dbReference type="Rhea" id="RHEA-COMP:13887"/>
        <dbReference type="ChEBI" id="CHEBI:15378"/>
        <dbReference type="ChEBI" id="CHEBI:57540"/>
        <dbReference type="ChEBI" id="CHEBI:57945"/>
        <dbReference type="ChEBI" id="CHEBI:65315"/>
        <dbReference type="ChEBI" id="CHEBI:74443"/>
    </reaction>
</comment>
<dbReference type="Gene3D" id="3.20.20.70">
    <property type="entry name" value="Aldolase class I"/>
    <property type="match status" value="1"/>
</dbReference>
<evidence type="ECO:0000313" key="17">
    <source>
        <dbReference type="Proteomes" id="UP000886891"/>
    </source>
</evidence>
<accession>A0A9D1NC19</accession>
<protein>
    <recommendedName>
        <fullName evidence="12">tRNA-dihydrouridine synthase</fullName>
        <ecNumber evidence="12">1.3.1.-</ecNumber>
    </recommendedName>
</protein>
<dbReference type="CDD" id="cd02801">
    <property type="entry name" value="DUS_like_FMN"/>
    <property type="match status" value="1"/>
</dbReference>
<keyword evidence="7" id="KW-0521">NADP</keyword>
<feature type="domain" description="DUS-like FMN-binding" evidence="15">
    <location>
        <begin position="19"/>
        <end position="301"/>
    </location>
</feature>
<dbReference type="Proteomes" id="UP000886891">
    <property type="component" value="Unassembled WGS sequence"/>
</dbReference>
<evidence type="ECO:0000256" key="3">
    <source>
        <dbReference type="ARBA" id="ARBA00022555"/>
    </source>
</evidence>
<evidence type="ECO:0000256" key="12">
    <source>
        <dbReference type="PIRNR" id="PIRNR006621"/>
    </source>
</evidence>
<keyword evidence="5 12" id="KW-0288">FMN</keyword>
<feature type="active site" description="Proton donor" evidence="13">
    <location>
        <position position="101"/>
    </location>
</feature>
<dbReference type="PROSITE" id="PS01136">
    <property type="entry name" value="UPF0034"/>
    <property type="match status" value="1"/>
</dbReference>
<keyword evidence="9 12" id="KW-0560">Oxidoreductase</keyword>
<keyword evidence="4 12" id="KW-0285">Flavoprotein</keyword>
<evidence type="ECO:0000256" key="11">
    <source>
        <dbReference type="ARBA" id="ARBA00048802"/>
    </source>
</evidence>
<keyword evidence="3" id="KW-0820">tRNA-binding</keyword>
<reference evidence="16" key="1">
    <citation type="submission" date="2020-10" db="EMBL/GenBank/DDBJ databases">
        <authorList>
            <person name="Gilroy R."/>
        </authorList>
    </citation>
    <scope>NUCLEOTIDE SEQUENCE</scope>
    <source>
        <strain evidence="16">23406</strain>
    </source>
</reference>
<dbReference type="InterPro" id="IPR001269">
    <property type="entry name" value="DUS_fam"/>
</dbReference>
<proteinExistence type="inferred from homology"/>
<evidence type="ECO:0000256" key="1">
    <source>
        <dbReference type="ARBA" id="ARBA00001917"/>
    </source>
</evidence>
<dbReference type="GO" id="GO:0000049">
    <property type="term" value="F:tRNA binding"/>
    <property type="evidence" value="ECO:0007669"/>
    <property type="project" value="UniProtKB-KW"/>
</dbReference>
<evidence type="ECO:0000259" key="15">
    <source>
        <dbReference type="Pfam" id="PF01207"/>
    </source>
</evidence>
<evidence type="ECO:0000256" key="10">
    <source>
        <dbReference type="ARBA" id="ARBA00048205"/>
    </source>
</evidence>
<dbReference type="PANTHER" id="PTHR45846">
    <property type="entry name" value="TRNA-DIHYDROURIDINE(47) SYNTHASE [NAD(P)(+)]-LIKE"/>
    <property type="match status" value="1"/>
</dbReference>
<evidence type="ECO:0000256" key="6">
    <source>
        <dbReference type="ARBA" id="ARBA00022694"/>
    </source>
</evidence>
<evidence type="ECO:0000256" key="4">
    <source>
        <dbReference type="ARBA" id="ARBA00022630"/>
    </source>
</evidence>
<feature type="binding site" evidence="14">
    <location>
        <begin position="226"/>
        <end position="227"/>
    </location>
    <ligand>
        <name>FMN</name>
        <dbReference type="ChEBI" id="CHEBI:58210"/>
    </ligand>
</feature>
<dbReference type="Gene3D" id="1.10.1200.80">
    <property type="entry name" value="Putative flavin oxidoreducatase, domain 2"/>
    <property type="match status" value="1"/>
</dbReference>
<feature type="binding site" evidence="14">
    <location>
        <position position="71"/>
    </location>
    <ligand>
        <name>FMN</name>
        <dbReference type="ChEBI" id="CHEBI:58210"/>
    </ligand>
</feature>
<keyword evidence="8" id="KW-0694">RNA-binding</keyword>
<evidence type="ECO:0000256" key="13">
    <source>
        <dbReference type="PIRSR" id="PIRSR006621-1"/>
    </source>
</evidence>
<dbReference type="EC" id="1.3.1.-" evidence="12"/>